<keyword evidence="4" id="KW-1185">Reference proteome</keyword>
<sequence>LHGLSHPSIRGSRRLVKQSYVWPGMNKDVARWTRSCLTCQRTKVHRHTKTPLEIFTVPDRRFDHVHVDIVGPLPPSRGFSYLLTVMDRFTRWPEVVPLTNASADTVCRAFLSTWVARFGIPSIVTTDQGRQFQSALWRELTTALGIKLAPASAYHPQTNGMVERFHRHLKTALAAHANHSHRWIDALPLVLLGIRSSVKEDIRHAPAELVYGSPLRLPG</sequence>
<dbReference type="FunFam" id="3.30.420.10:FF:000032">
    <property type="entry name" value="Retrovirus-related Pol polyprotein from transposon 297-like Protein"/>
    <property type="match status" value="1"/>
</dbReference>
<dbReference type="SUPFAM" id="SSF53098">
    <property type="entry name" value="Ribonuclease H-like"/>
    <property type="match status" value="1"/>
</dbReference>
<dbReference type="OrthoDB" id="5918782at2759"/>
<dbReference type="InterPro" id="IPR041588">
    <property type="entry name" value="Integrase_H2C2"/>
</dbReference>
<dbReference type="Pfam" id="PF00665">
    <property type="entry name" value="rve"/>
    <property type="match status" value="1"/>
</dbReference>
<evidence type="ECO:0000313" key="3">
    <source>
        <dbReference type="EMBL" id="KRX36598.1"/>
    </source>
</evidence>
<dbReference type="InterPro" id="IPR012337">
    <property type="entry name" value="RNaseH-like_sf"/>
</dbReference>
<dbReference type="GO" id="GO:0003676">
    <property type="term" value="F:nucleic acid binding"/>
    <property type="evidence" value="ECO:0007669"/>
    <property type="project" value="InterPro"/>
</dbReference>
<protein>
    <recommendedName>
        <fullName evidence="1">RNA-directed DNA polymerase</fullName>
        <ecNumber evidence="1">2.7.7.49</ecNumber>
    </recommendedName>
</protein>
<dbReference type="STRING" id="144512.A0A0V0TCD8"/>
<dbReference type="PROSITE" id="PS50994">
    <property type="entry name" value="INTEGRASE"/>
    <property type="match status" value="1"/>
</dbReference>
<organism evidence="3 4">
    <name type="scientific">Trichinella murrelli</name>
    <dbReference type="NCBI Taxonomy" id="144512"/>
    <lineage>
        <taxon>Eukaryota</taxon>
        <taxon>Metazoa</taxon>
        <taxon>Ecdysozoa</taxon>
        <taxon>Nematoda</taxon>
        <taxon>Enoplea</taxon>
        <taxon>Dorylaimia</taxon>
        <taxon>Trichinellida</taxon>
        <taxon>Trichinellidae</taxon>
        <taxon>Trichinella</taxon>
    </lineage>
</organism>
<name>A0A0V0TCD8_9BILA</name>
<evidence type="ECO:0000256" key="1">
    <source>
        <dbReference type="ARBA" id="ARBA00012493"/>
    </source>
</evidence>
<feature type="non-terminal residue" evidence="3">
    <location>
        <position position="219"/>
    </location>
</feature>
<gene>
    <name evidence="3" type="primary">POL</name>
    <name evidence="3" type="ORF">T05_5504</name>
</gene>
<proteinExistence type="predicted"/>
<dbReference type="EC" id="2.7.7.49" evidence="1"/>
<feature type="domain" description="Integrase catalytic" evidence="2">
    <location>
        <begin position="54"/>
        <end position="214"/>
    </location>
</feature>
<dbReference type="PANTHER" id="PTHR37984:SF15">
    <property type="entry name" value="INTEGRASE CATALYTIC DOMAIN-CONTAINING PROTEIN"/>
    <property type="match status" value="1"/>
</dbReference>
<dbReference type="InterPro" id="IPR001584">
    <property type="entry name" value="Integrase_cat-core"/>
</dbReference>
<dbReference type="EMBL" id="JYDJ01000353">
    <property type="protein sequence ID" value="KRX36598.1"/>
    <property type="molecule type" value="Genomic_DNA"/>
</dbReference>
<feature type="non-terminal residue" evidence="3">
    <location>
        <position position="1"/>
    </location>
</feature>
<dbReference type="Gene3D" id="3.30.420.10">
    <property type="entry name" value="Ribonuclease H-like superfamily/Ribonuclease H"/>
    <property type="match status" value="1"/>
</dbReference>
<evidence type="ECO:0000313" key="4">
    <source>
        <dbReference type="Proteomes" id="UP000055048"/>
    </source>
</evidence>
<evidence type="ECO:0000259" key="2">
    <source>
        <dbReference type="PROSITE" id="PS50994"/>
    </source>
</evidence>
<dbReference type="Proteomes" id="UP000055048">
    <property type="component" value="Unassembled WGS sequence"/>
</dbReference>
<dbReference type="GO" id="GO:0015074">
    <property type="term" value="P:DNA integration"/>
    <property type="evidence" value="ECO:0007669"/>
    <property type="project" value="InterPro"/>
</dbReference>
<comment type="caution">
    <text evidence="3">The sequence shown here is derived from an EMBL/GenBank/DDBJ whole genome shotgun (WGS) entry which is preliminary data.</text>
</comment>
<dbReference type="PANTHER" id="PTHR37984">
    <property type="entry name" value="PROTEIN CBG26694"/>
    <property type="match status" value="1"/>
</dbReference>
<dbReference type="Pfam" id="PF17921">
    <property type="entry name" value="Integrase_H2C2"/>
    <property type="match status" value="1"/>
</dbReference>
<dbReference type="Gene3D" id="1.10.340.70">
    <property type="match status" value="1"/>
</dbReference>
<reference evidence="3 4" key="1">
    <citation type="submission" date="2015-01" db="EMBL/GenBank/DDBJ databases">
        <title>Evolution of Trichinella species and genotypes.</title>
        <authorList>
            <person name="Korhonen P.K."/>
            <person name="Edoardo P."/>
            <person name="Giuseppe L.R."/>
            <person name="Gasser R.B."/>
        </authorList>
    </citation>
    <scope>NUCLEOTIDE SEQUENCE [LARGE SCALE GENOMIC DNA]</scope>
    <source>
        <strain evidence="3">ISS417</strain>
    </source>
</reference>
<dbReference type="AlphaFoldDB" id="A0A0V0TCD8"/>
<dbReference type="GO" id="GO:0003964">
    <property type="term" value="F:RNA-directed DNA polymerase activity"/>
    <property type="evidence" value="ECO:0007669"/>
    <property type="project" value="UniProtKB-EC"/>
</dbReference>
<accession>A0A0V0TCD8</accession>
<dbReference type="InterPro" id="IPR036397">
    <property type="entry name" value="RNaseH_sf"/>
</dbReference>
<dbReference type="InterPro" id="IPR050951">
    <property type="entry name" value="Retrovirus_Pol_polyprotein"/>
</dbReference>